<dbReference type="KEGG" id="ffu:CLAFUR5_04547"/>
<dbReference type="GO" id="GO:0030246">
    <property type="term" value="F:carbohydrate binding"/>
    <property type="evidence" value="ECO:0007669"/>
    <property type="project" value="InterPro"/>
</dbReference>
<accession>A0A9Q8P793</accession>
<dbReference type="EMBL" id="CP090166">
    <property type="protein sequence ID" value="UJO15869.1"/>
    <property type="molecule type" value="Genomic_DNA"/>
</dbReference>
<evidence type="ECO:0000259" key="1">
    <source>
        <dbReference type="Pfam" id="PF09458"/>
    </source>
</evidence>
<evidence type="ECO:0000313" key="3">
    <source>
        <dbReference type="Proteomes" id="UP000756132"/>
    </source>
</evidence>
<dbReference type="Proteomes" id="UP000756132">
    <property type="component" value="Chromosome 4"/>
</dbReference>
<dbReference type="AlphaFoldDB" id="A0A9Q8P793"/>
<dbReference type="SUPFAM" id="SSF141086">
    <property type="entry name" value="Agglutinin HPA-like"/>
    <property type="match status" value="2"/>
</dbReference>
<evidence type="ECO:0000313" key="2">
    <source>
        <dbReference type="EMBL" id="UJO15869.1"/>
    </source>
</evidence>
<dbReference type="RefSeq" id="XP_047760235.1">
    <property type="nucleotide sequence ID" value="XM_047903695.1"/>
</dbReference>
<proteinExistence type="predicted"/>
<reference evidence="2" key="1">
    <citation type="submission" date="2021-12" db="EMBL/GenBank/DDBJ databases">
        <authorList>
            <person name="Zaccaron A."/>
            <person name="Stergiopoulos I."/>
        </authorList>
    </citation>
    <scope>NUCLEOTIDE SEQUENCE</scope>
    <source>
        <strain evidence="2">Race5_Kim</strain>
    </source>
</reference>
<name>A0A9Q8P793_PASFU</name>
<sequence>MDGSKTRSEGLYDTDNTMGSDPRRIKKKIAFPRVFEGDMQVLCWIKDFRFRTWCGDTPYSLAAHASNVTTRGFTAIAQGSMNAERLSTTWIIHRQGKPKVASGTFKSLDGDCSSSTGRIAFPKGTFNRTPTVLVALSAVDHAGGRDLRIGTYVTKINPEGFDWHLHTWGDGNDRAMRSAEAAYVALGFV</sequence>
<dbReference type="OrthoDB" id="291007at2759"/>
<organism evidence="2 3">
    <name type="scientific">Passalora fulva</name>
    <name type="common">Tomato leaf mold</name>
    <name type="synonym">Cladosporium fulvum</name>
    <dbReference type="NCBI Taxonomy" id="5499"/>
    <lineage>
        <taxon>Eukaryota</taxon>
        <taxon>Fungi</taxon>
        <taxon>Dikarya</taxon>
        <taxon>Ascomycota</taxon>
        <taxon>Pezizomycotina</taxon>
        <taxon>Dothideomycetes</taxon>
        <taxon>Dothideomycetidae</taxon>
        <taxon>Mycosphaerellales</taxon>
        <taxon>Mycosphaerellaceae</taxon>
        <taxon>Fulvia</taxon>
    </lineage>
</organism>
<dbReference type="Gene3D" id="2.60.40.2080">
    <property type="match status" value="2"/>
</dbReference>
<dbReference type="Pfam" id="PF09458">
    <property type="entry name" value="H_lectin"/>
    <property type="match status" value="1"/>
</dbReference>
<protein>
    <recommendedName>
        <fullName evidence="1">H-type lectin domain-containing protein</fullName>
    </recommendedName>
</protein>
<keyword evidence="3" id="KW-1185">Reference proteome</keyword>
<dbReference type="InterPro" id="IPR019019">
    <property type="entry name" value="H-type_lectin_domain"/>
</dbReference>
<reference evidence="2" key="2">
    <citation type="journal article" date="2022" name="Microb. Genom.">
        <title>A chromosome-scale genome assembly of the tomato pathogen Cladosporium fulvum reveals a compartmentalized genome architecture and the presence of a dispensable chromosome.</title>
        <authorList>
            <person name="Zaccaron A.Z."/>
            <person name="Chen L.H."/>
            <person name="Samaras A."/>
            <person name="Stergiopoulos I."/>
        </authorList>
    </citation>
    <scope>NUCLEOTIDE SEQUENCE</scope>
    <source>
        <strain evidence="2">Race5_Kim</strain>
    </source>
</reference>
<dbReference type="GO" id="GO:0007155">
    <property type="term" value="P:cell adhesion"/>
    <property type="evidence" value="ECO:0007669"/>
    <property type="project" value="InterPro"/>
</dbReference>
<dbReference type="GeneID" id="71984425"/>
<feature type="domain" description="H-type lectin" evidence="1">
    <location>
        <begin position="118"/>
        <end position="185"/>
    </location>
</feature>
<dbReference type="InterPro" id="IPR037221">
    <property type="entry name" value="H-type_lectin_dom_sf"/>
</dbReference>
<gene>
    <name evidence="2" type="ORF">CLAFUR5_04547</name>
</gene>